<organism evidence="1 2">
    <name type="scientific">Rubus argutus</name>
    <name type="common">Southern blackberry</name>
    <dbReference type="NCBI Taxonomy" id="59490"/>
    <lineage>
        <taxon>Eukaryota</taxon>
        <taxon>Viridiplantae</taxon>
        <taxon>Streptophyta</taxon>
        <taxon>Embryophyta</taxon>
        <taxon>Tracheophyta</taxon>
        <taxon>Spermatophyta</taxon>
        <taxon>Magnoliopsida</taxon>
        <taxon>eudicotyledons</taxon>
        <taxon>Gunneridae</taxon>
        <taxon>Pentapetalae</taxon>
        <taxon>rosids</taxon>
        <taxon>fabids</taxon>
        <taxon>Rosales</taxon>
        <taxon>Rosaceae</taxon>
        <taxon>Rosoideae</taxon>
        <taxon>Rosoideae incertae sedis</taxon>
        <taxon>Rubus</taxon>
    </lineage>
</organism>
<evidence type="ECO:0000313" key="2">
    <source>
        <dbReference type="Proteomes" id="UP001457282"/>
    </source>
</evidence>
<reference evidence="1 2" key="1">
    <citation type="journal article" date="2023" name="G3 (Bethesda)">
        <title>A chromosome-length genome assembly and annotation of blackberry (Rubus argutus, cv. 'Hillquist').</title>
        <authorList>
            <person name="Bruna T."/>
            <person name="Aryal R."/>
            <person name="Dudchenko O."/>
            <person name="Sargent D.J."/>
            <person name="Mead D."/>
            <person name="Buti M."/>
            <person name="Cavallini A."/>
            <person name="Hytonen T."/>
            <person name="Andres J."/>
            <person name="Pham M."/>
            <person name="Weisz D."/>
            <person name="Mascagni F."/>
            <person name="Usai G."/>
            <person name="Natali L."/>
            <person name="Bassil N."/>
            <person name="Fernandez G.E."/>
            <person name="Lomsadze A."/>
            <person name="Armour M."/>
            <person name="Olukolu B."/>
            <person name="Poorten T."/>
            <person name="Britton C."/>
            <person name="Davik J."/>
            <person name="Ashrafi H."/>
            <person name="Aiden E.L."/>
            <person name="Borodovsky M."/>
            <person name="Worthington M."/>
        </authorList>
    </citation>
    <scope>NUCLEOTIDE SEQUENCE [LARGE SCALE GENOMIC DNA]</scope>
    <source>
        <strain evidence="1">PI 553951</strain>
    </source>
</reference>
<sequence length="74" mass="7931">MKSTAVIDGCQDGAGAGGVVKLDFCRGDLGFGLGDLEFAKGSLGGGLKLRRIWLWLRVLVIIDRDGDGYDGSWW</sequence>
<proteinExistence type="predicted"/>
<accession>A0AAW1W018</accession>
<evidence type="ECO:0000313" key="1">
    <source>
        <dbReference type="EMBL" id="KAK9912636.1"/>
    </source>
</evidence>
<dbReference type="EMBL" id="JBEDUW010000007">
    <property type="protein sequence ID" value="KAK9912636.1"/>
    <property type="molecule type" value="Genomic_DNA"/>
</dbReference>
<dbReference type="Proteomes" id="UP001457282">
    <property type="component" value="Unassembled WGS sequence"/>
</dbReference>
<name>A0AAW1W018_RUBAR</name>
<comment type="caution">
    <text evidence="1">The sequence shown here is derived from an EMBL/GenBank/DDBJ whole genome shotgun (WGS) entry which is preliminary data.</text>
</comment>
<keyword evidence="2" id="KW-1185">Reference proteome</keyword>
<protein>
    <submittedName>
        <fullName evidence="1">Uncharacterized protein</fullName>
    </submittedName>
</protein>
<gene>
    <name evidence="1" type="ORF">M0R45_036489</name>
</gene>
<dbReference type="AlphaFoldDB" id="A0AAW1W018"/>